<organism evidence="4 5">
    <name type="scientific">Hymenobacter ginkgonis</name>
    <dbReference type="NCBI Taxonomy" id="2682976"/>
    <lineage>
        <taxon>Bacteria</taxon>
        <taxon>Pseudomonadati</taxon>
        <taxon>Bacteroidota</taxon>
        <taxon>Cytophagia</taxon>
        <taxon>Cytophagales</taxon>
        <taxon>Hymenobacteraceae</taxon>
        <taxon>Hymenobacter</taxon>
    </lineage>
</organism>
<evidence type="ECO:0000313" key="4">
    <source>
        <dbReference type="EMBL" id="MVN78226.1"/>
    </source>
</evidence>
<comment type="similarity">
    <text evidence="1 2">Belongs to the small heat shock protein (HSP20) family.</text>
</comment>
<dbReference type="Gene3D" id="2.60.40.790">
    <property type="match status" value="1"/>
</dbReference>
<evidence type="ECO:0000313" key="5">
    <source>
        <dbReference type="Proteomes" id="UP000441336"/>
    </source>
</evidence>
<sequence length="148" mass="16389">MATLLYNNQPALRPARAFNSMLSELLRDAQPTTPQPSTSFVPAADIFENAQGYELHLALPGVAKDAVSIDFQENQLVVTGTRPAPATEGENVPTARRLETRFGEFRRAFRLPETVNVKAISAELTDGLLRVTLPFDTEKVTKQHIEVR</sequence>
<dbReference type="InterPro" id="IPR031107">
    <property type="entry name" value="Small_HSP"/>
</dbReference>
<gene>
    <name evidence="4" type="ORF">GO988_18000</name>
</gene>
<dbReference type="CDD" id="cd06464">
    <property type="entry name" value="ACD_sHsps-like"/>
    <property type="match status" value="1"/>
</dbReference>
<comment type="caution">
    <text evidence="4">The sequence shown here is derived from an EMBL/GenBank/DDBJ whole genome shotgun (WGS) entry which is preliminary data.</text>
</comment>
<dbReference type="RefSeq" id="WP_157568082.1">
    <property type="nucleotide sequence ID" value="NZ_WQKZ01000004.1"/>
</dbReference>
<dbReference type="PROSITE" id="PS01031">
    <property type="entry name" value="SHSP"/>
    <property type="match status" value="1"/>
</dbReference>
<dbReference type="InterPro" id="IPR008978">
    <property type="entry name" value="HSP20-like_chaperone"/>
</dbReference>
<dbReference type="EMBL" id="WQKZ01000004">
    <property type="protein sequence ID" value="MVN78226.1"/>
    <property type="molecule type" value="Genomic_DNA"/>
</dbReference>
<dbReference type="InterPro" id="IPR002068">
    <property type="entry name" value="A-crystallin/Hsp20_dom"/>
</dbReference>
<dbReference type="SUPFAM" id="SSF49764">
    <property type="entry name" value="HSP20-like chaperones"/>
    <property type="match status" value="1"/>
</dbReference>
<keyword evidence="5" id="KW-1185">Reference proteome</keyword>
<evidence type="ECO:0000256" key="1">
    <source>
        <dbReference type="PROSITE-ProRule" id="PRU00285"/>
    </source>
</evidence>
<reference evidence="4 5" key="1">
    <citation type="submission" date="2019-12" db="EMBL/GenBank/DDBJ databases">
        <title>Hymenobacter sp. HMF4947 Genome sequencing and assembly.</title>
        <authorList>
            <person name="Kang H."/>
            <person name="Cha I."/>
            <person name="Kim H."/>
            <person name="Joh K."/>
        </authorList>
    </citation>
    <scope>NUCLEOTIDE SEQUENCE [LARGE SCALE GENOMIC DNA]</scope>
    <source>
        <strain evidence="4 5">HMF4947</strain>
    </source>
</reference>
<accession>A0A7K1TIS2</accession>
<dbReference type="Pfam" id="PF00011">
    <property type="entry name" value="HSP20"/>
    <property type="match status" value="1"/>
</dbReference>
<dbReference type="AlphaFoldDB" id="A0A7K1TIS2"/>
<feature type="domain" description="SHSP" evidence="3">
    <location>
        <begin position="35"/>
        <end position="148"/>
    </location>
</feature>
<name>A0A7K1TIS2_9BACT</name>
<dbReference type="Proteomes" id="UP000441336">
    <property type="component" value="Unassembled WGS sequence"/>
</dbReference>
<evidence type="ECO:0000259" key="3">
    <source>
        <dbReference type="PROSITE" id="PS01031"/>
    </source>
</evidence>
<proteinExistence type="inferred from homology"/>
<protein>
    <submittedName>
        <fullName evidence="4">Hsp20 family protein</fullName>
    </submittedName>
</protein>
<evidence type="ECO:0000256" key="2">
    <source>
        <dbReference type="RuleBase" id="RU003616"/>
    </source>
</evidence>
<dbReference type="PANTHER" id="PTHR11527">
    <property type="entry name" value="HEAT-SHOCK PROTEIN 20 FAMILY MEMBER"/>
    <property type="match status" value="1"/>
</dbReference>